<evidence type="ECO:0000313" key="6">
    <source>
        <dbReference type="EMBL" id="RAV32619.1"/>
    </source>
</evidence>
<comment type="caution">
    <text evidence="6">The sequence shown here is derived from an EMBL/GenBank/DDBJ whole genome shotgun (WGS) entry which is preliminary data.</text>
</comment>
<comment type="function">
    <text evidence="1">Acyltransferase required for the direct transfer of medium- to long-chain fatty acyl moieties from a carrier protein (MbtL) on to the epsilon-amino group of lysine residue in the mycobactin core.</text>
</comment>
<evidence type="ECO:0000256" key="2">
    <source>
        <dbReference type="ARBA" id="ARBA00005102"/>
    </source>
</evidence>
<dbReference type="PANTHER" id="PTHR31438:SF1">
    <property type="entry name" value="LYSINE N-ACYLTRANSFERASE C17G9.06C-RELATED"/>
    <property type="match status" value="1"/>
</dbReference>
<dbReference type="PANTHER" id="PTHR31438">
    <property type="entry name" value="LYSINE N-ACYLTRANSFERASE C17G9.06C-RELATED"/>
    <property type="match status" value="1"/>
</dbReference>
<dbReference type="UniPathway" id="UPA00011"/>
<dbReference type="Pfam" id="PF13523">
    <property type="entry name" value="Acetyltransf_8"/>
    <property type="match status" value="1"/>
</dbReference>
<dbReference type="GO" id="GO:0019290">
    <property type="term" value="P:siderophore biosynthetic process"/>
    <property type="evidence" value="ECO:0007669"/>
    <property type="project" value="InterPro"/>
</dbReference>
<evidence type="ECO:0000259" key="5">
    <source>
        <dbReference type="SMART" id="SM01006"/>
    </source>
</evidence>
<evidence type="ECO:0000256" key="3">
    <source>
        <dbReference type="ARBA" id="ARBA00020586"/>
    </source>
</evidence>
<proteinExistence type="predicted"/>
<protein>
    <recommendedName>
        <fullName evidence="3">Lysine N-acyltransferase MbtK</fullName>
    </recommendedName>
    <alternativeName>
        <fullName evidence="4">Mycobactin synthase protein K</fullName>
    </alternativeName>
</protein>
<sequence>MSAIRMVRRGLCQNGAKSRCGNGESPYRFDTLNGVTSMHEHFPESTRLGGGLMIRPVDPNDDSPMIYEWTRAKRARFWGMGWATQNDIRDIYYTLAASETHHAYVLSWEGRACAIFQTYDPRSDEVGQFYPVDNHDLGFHLMLGPRDVFSTSAPRSRAVRRVIEGLAPEVIRRTGARRLLADPDSNNERAIQRLRSIGFTPMSRVWLPGQAKQAELMIHDDARQFCTPYGI</sequence>
<dbReference type="GO" id="GO:0016410">
    <property type="term" value="F:N-acyltransferase activity"/>
    <property type="evidence" value="ECO:0007669"/>
    <property type="project" value="TreeGrafter"/>
</dbReference>
<dbReference type="Proteomes" id="UP000251577">
    <property type="component" value="Unassembled WGS sequence"/>
</dbReference>
<dbReference type="InterPro" id="IPR019432">
    <property type="entry name" value="Acyltransferase_MbtK/IucB-like"/>
</dbReference>
<evidence type="ECO:0000256" key="4">
    <source>
        <dbReference type="ARBA" id="ARBA00031122"/>
    </source>
</evidence>
<dbReference type="Gene3D" id="3.40.630.30">
    <property type="match status" value="1"/>
</dbReference>
<dbReference type="AlphaFoldDB" id="A0A364V7K7"/>
<keyword evidence="7" id="KW-1185">Reference proteome</keyword>
<evidence type="ECO:0000313" key="7">
    <source>
        <dbReference type="Proteomes" id="UP000251577"/>
    </source>
</evidence>
<name>A0A364V7K7_9CORY</name>
<dbReference type="SMART" id="SM01006">
    <property type="entry name" value="AlcB"/>
    <property type="match status" value="1"/>
</dbReference>
<accession>A0A364V7K7</accession>
<reference evidence="6 7" key="1">
    <citation type="journal article" date="2018" name="Syst. Appl. Microbiol.">
        <title>Corynebacterium heidelbergense sp. nov., isolated from the preen glands of Egyptian geese (Alopochen aegyptiacus).</title>
        <authorList>
            <person name="Braun M.S."/>
            <person name="Wang E."/>
            <person name="Zimmermann S."/>
            <person name="Wink M."/>
        </authorList>
    </citation>
    <scope>NUCLEOTIDE SEQUENCE [LARGE SCALE GENOMIC DNA]</scope>
    <source>
        <strain evidence="6 7">647</strain>
    </source>
</reference>
<evidence type="ECO:0000256" key="1">
    <source>
        <dbReference type="ARBA" id="ARBA00003818"/>
    </source>
</evidence>
<comment type="pathway">
    <text evidence="2">Siderophore biosynthesis; mycobactin biosynthesis.</text>
</comment>
<dbReference type="InterPro" id="IPR016181">
    <property type="entry name" value="Acyl_CoA_acyltransferase"/>
</dbReference>
<feature type="domain" description="Acyltransferase MbtK/IucB-like conserved" evidence="5">
    <location>
        <begin position="55"/>
        <end position="103"/>
    </location>
</feature>
<organism evidence="6 7">
    <name type="scientific">Corynebacterium heidelbergense</name>
    <dbReference type="NCBI Taxonomy" id="2055947"/>
    <lineage>
        <taxon>Bacteria</taxon>
        <taxon>Bacillati</taxon>
        <taxon>Actinomycetota</taxon>
        <taxon>Actinomycetes</taxon>
        <taxon>Mycobacteriales</taxon>
        <taxon>Corynebacteriaceae</taxon>
        <taxon>Corynebacterium</taxon>
    </lineage>
</organism>
<dbReference type="EMBL" id="QHCV01000016">
    <property type="protein sequence ID" value="RAV32619.1"/>
    <property type="molecule type" value="Genomic_DNA"/>
</dbReference>
<dbReference type="SUPFAM" id="SSF55729">
    <property type="entry name" value="Acyl-CoA N-acyltransferases (Nat)"/>
    <property type="match status" value="1"/>
</dbReference>
<gene>
    <name evidence="6" type="ORF">DLJ54_02590</name>
</gene>